<dbReference type="GO" id="GO:0005829">
    <property type="term" value="C:cytosol"/>
    <property type="evidence" value="ECO:0007669"/>
    <property type="project" value="TreeGrafter"/>
</dbReference>
<dbReference type="GO" id="GO:0016558">
    <property type="term" value="P:protein import into peroxisome matrix"/>
    <property type="evidence" value="ECO:0007669"/>
    <property type="project" value="TreeGrafter"/>
</dbReference>
<dbReference type="PANTHER" id="PTHR23077">
    <property type="entry name" value="AAA-FAMILY ATPASE"/>
    <property type="match status" value="1"/>
</dbReference>
<organism evidence="1 2">
    <name type="scientific">Euphydryas editha</name>
    <name type="common">Edith's checkerspot</name>
    <dbReference type="NCBI Taxonomy" id="104508"/>
    <lineage>
        <taxon>Eukaryota</taxon>
        <taxon>Metazoa</taxon>
        <taxon>Ecdysozoa</taxon>
        <taxon>Arthropoda</taxon>
        <taxon>Hexapoda</taxon>
        <taxon>Insecta</taxon>
        <taxon>Pterygota</taxon>
        <taxon>Neoptera</taxon>
        <taxon>Endopterygota</taxon>
        <taxon>Lepidoptera</taxon>
        <taxon>Glossata</taxon>
        <taxon>Ditrysia</taxon>
        <taxon>Papilionoidea</taxon>
        <taxon>Nymphalidae</taxon>
        <taxon>Nymphalinae</taxon>
        <taxon>Euphydryas</taxon>
    </lineage>
</organism>
<dbReference type="PANTHER" id="PTHR23077:SF9">
    <property type="entry name" value="PEROXISOMAL ATPASE PEX6"/>
    <property type="match status" value="1"/>
</dbReference>
<keyword evidence="2" id="KW-1185">Reference proteome</keyword>
<dbReference type="InterPro" id="IPR027417">
    <property type="entry name" value="P-loop_NTPase"/>
</dbReference>
<dbReference type="GO" id="GO:0005778">
    <property type="term" value="C:peroxisomal membrane"/>
    <property type="evidence" value="ECO:0007669"/>
    <property type="project" value="TreeGrafter"/>
</dbReference>
<protein>
    <submittedName>
        <fullName evidence="1">Uncharacterized protein</fullName>
    </submittedName>
</protein>
<dbReference type="Gene3D" id="3.40.50.300">
    <property type="entry name" value="P-loop containing nucleotide triphosphate hydrolases"/>
    <property type="match status" value="1"/>
</dbReference>
<reference evidence="1" key="1">
    <citation type="submission" date="2022-03" db="EMBL/GenBank/DDBJ databases">
        <authorList>
            <person name="Tunstrom K."/>
        </authorList>
    </citation>
    <scope>NUCLEOTIDE SEQUENCE</scope>
</reference>
<accession>A0AAU9U4T0</accession>
<comment type="caution">
    <text evidence="1">The sequence shown here is derived from an EMBL/GenBank/DDBJ whole genome shotgun (WGS) entry which is preliminary data.</text>
</comment>
<dbReference type="EMBL" id="CAKOGL010000014">
    <property type="protein sequence ID" value="CAH2094546.1"/>
    <property type="molecule type" value="Genomic_DNA"/>
</dbReference>
<sequence length="137" mass="15143">MGATNRPDLLEQSLLRPGRLDKLIYVGPYTGLREKTSVLQALCRSYKLRPEVNLEDVAKALPVRCTGADLMQVVSTARSAAVRGIVEKLNNGLVKESELNSDSVIIGVSELWDGVESFRPSVTEEELAYYESLQSQM</sequence>
<evidence type="ECO:0000313" key="1">
    <source>
        <dbReference type="EMBL" id="CAH2094546.1"/>
    </source>
</evidence>
<gene>
    <name evidence="1" type="ORF">EEDITHA_LOCUS10101</name>
</gene>
<dbReference type="Proteomes" id="UP001153954">
    <property type="component" value="Unassembled WGS sequence"/>
</dbReference>
<evidence type="ECO:0000313" key="2">
    <source>
        <dbReference type="Proteomes" id="UP001153954"/>
    </source>
</evidence>
<dbReference type="Gene3D" id="1.10.8.60">
    <property type="match status" value="1"/>
</dbReference>
<dbReference type="GO" id="GO:0016887">
    <property type="term" value="F:ATP hydrolysis activity"/>
    <property type="evidence" value="ECO:0007669"/>
    <property type="project" value="TreeGrafter"/>
</dbReference>
<name>A0AAU9U4T0_EUPED</name>
<dbReference type="SUPFAM" id="SSF52540">
    <property type="entry name" value="P-loop containing nucleoside triphosphate hydrolases"/>
    <property type="match status" value="1"/>
</dbReference>
<dbReference type="InterPro" id="IPR050168">
    <property type="entry name" value="AAA_ATPase_domain"/>
</dbReference>
<dbReference type="AlphaFoldDB" id="A0AAU9U4T0"/>
<proteinExistence type="predicted"/>